<protein>
    <submittedName>
        <fullName evidence="3">Transposase</fullName>
    </submittedName>
</protein>
<reference evidence="3 4" key="1">
    <citation type="submission" date="2020-10" db="EMBL/GenBank/DDBJ databases">
        <title>Sequencing the genomes of 1000 actinobacteria strains.</title>
        <authorList>
            <person name="Klenk H.-P."/>
        </authorList>
    </citation>
    <scope>NUCLEOTIDE SEQUENCE [LARGE SCALE GENOMIC DNA]</scope>
    <source>
        <strain evidence="3 4">DSM 43173</strain>
    </source>
</reference>
<dbReference type="Pfam" id="PF13751">
    <property type="entry name" value="DDE_Tnp_1_6"/>
    <property type="match status" value="1"/>
</dbReference>
<proteinExistence type="predicted"/>
<dbReference type="Pfam" id="PF05598">
    <property type="entry name" value="DUF772"/>
    <property type="match status" value="1"/>
</dbReference>
<feature type="domain" description="Transposase DDE" evidence="2">
    <location>
        <begin position="453"/>
        <end position="576"/>
    </location>
</feature>
<gene>
    <name evidence="3" type="ORF">H4W80_005032</name>
</gene>
<dbReference type="NCBIfam" id="NF033551">
    <property type="entry name" value="transpos_IS1182"/>
    <property type="match status" value="1"/>
</dbReference>
<evidence type="ECO:0000313" key="3">
    <source>
        <dbReference type="EMBL" id="MBE1586774.1"/>
    </source>
</evidence>
<dbReference type="RefSeq" id="WP_318787039.1">
    <property type="nucleotide sequence ID" value="NZ_JADBEK010000001.1"/>
</dbReference>
<name>A0ABR9M1I9_9ACTN</name>
<dbReference type="Proteomes" id="UP000633509">
    <property type="component" value="Unassembled WGS sequence"/>
</dbReference>
<dbReference type="PANTHER" id="PTHR35604">
    <property type="entry name" value="TRANSPOSASE INSH FOR INSERTION SEQUENCE ELEMENT IS5A-RELATED"/>
    <property type="match status" value="1"/>
</dbReference>
<accession>A0ABR9M1I9</accession>
<dbReference type="InterPro" id="IPR008490">
    <property type="entry name" value="Transposase_InsH_N"/>
</dbReference>
<dbReference type="EMBL" id="JADBEK010000001">
    <property type="protein sequence ID" value="MBE1586774.1"/>
    <property type="molecule type" value="Genomic_DNA"/>
</dbReference>
<dbReference type="InterPro" id="IPR025668">
    <property type="entry name" value="Tnp_DDE_dom"/>
</dbReference>
<evidence type="ECO:0000313" key="4">
    <source>
        <dbReference type="Proteomes" id="UP000633509"/>
    </source>
</evidence>
<evidence type="ECO:0000259" key="2">
    <source>
        <dbReference type="Pfam" id="PF13751"/>
    </source>
</evidence>
<dbReference type="PANTHER" id="PTHR35604:SF2">
    <property type="entry name" value="TRANSPOSASE INSH FOR INSERTION SEQUENCE ELEMENT IS5A-RELATED"/>
    <property type="match status" value="1"/>
</dbReference>
<sequence length="602" mass="66578">MVRDLLGQVDHEGRPSFPYPGCVWGVSVSVQPCPWPEPSPLVAEAIQVMYRGRREMPLPVRVRDELGELFADEQFVAAFGTEGRPGWSPGRLALITVLQRVENLTDRRAAEAVRTDLSWKYALGLELDDPGFDASVLSEFRSRVIAHGLEERVLDLLLETLQARGLVKAGGKQRTDATHVISAVRDLNRVELAGECVRAALEALAAAAPGWGEQVLEVPDWADRYRARVDSWRLPASKAKQEQLARAYGADGYALCAALYAPFSPAWLRELPAVQALRVMLIQNFVRTVDARGREVVERRRSLREGGAGLPPGRHRLASPYDPDTRWSAKADVFWNGYKVHISETCATSRSGEDRDASSPPNLITNVATTDATVADMAMTASIHQGLQRRDLLPAEHYVDSGYATAELIVSARDLYGLALVAPVRFDSSPQARAATGYGRAAFTIDWTAKQATCPQGQTSISWTPTIQRGLDTIVVRFSAKTCTPRPARTACTRSTSGRRQITLRHTQAQQQALDAARTQQSSQDWQHKYKIRAGVEGTIRQAVAITGIRRARYRGLRKVHLEHVISATALNLTRLDAWWNGHPLDRTRTSHLARLDQTLAV</sequence>
<organism evidence="3 4">
    <name type="scientific">Nonomuraea angiospora</name>
    <dbReference type="NCBI Taxonomy" id="46172"/>
    <lineage>
        <taxon>Bacteria</taxon>
        <taxon>Bacillati</taxon>
        <taxon>Actinomycetota</taxon>
        <taxon>Actinomycetes</taxon>
        <taxon>Streptosporangiales</taxon>
        <taxon>Streptosporangiaceae</taxon>
        <taxon>Nonomuraea</taxon>
    </lineage>
</organism>
<feature type="domain" description="Transposase InsH N-terminal" evidence="1">
    <location>
        <begin position="70"/>
        <end position="143"/>
    </location>
</feature>
<keyword evidence="4" id="KW-1185">Reference proteome</keyword>
<evidence type="ECO:0000259" key="1">
    <source>
        <dbReference type="Pfam" id="PF05598"/>
    </source>
</evidence>
<comment type="caution">
    <text evidence="3">The sequence shown here is derived from an EMBL/GenBank/DDBJ whole genome shotgun (WGS) entry which is preliminary data.</text>
</comment>
<dbReference type="InterPro" id="IPR047629">
    <property type="entry name" value="IS1182_transpos"/>
</dbReference>